<feature type="region of interest" description="Disordered" evidence="1">
    <location>
        <begin position="1"/>
        <end position="26"/>
    </location>
</feature>
<organism evidence="2 3">
    <name type="scientific">Paraglomus occultum</name>
    <dbReference type="NCBI Taxonomy" id="144539"/>
    <lineage>
        <taxon>Eukaryota</taxon>
        <taxon>Fungi</taxon>
        <taxon>Fungi incertae sedis</taxon>
        <taxon>Mucoromycota</taxon>
        <taxon>Glomeromycotina</taxon>
        <taxon>Glomeromycetes</taxon>
        <taxon>Paraglomerales</taxon>
        <taxon>Paraglomeraceae</taxon>
        <taxon>Paraglomus</taxon>
    </lineage>
</organism>
<sequence>MAQQTPQMSVQKAAKRSQGGQTKLDMNDDSDFVAVTAVLRAQALPVVFYYDAWRNLAVSSGMLALISGVDVVP</sequence>
<evidence type="ECO:0000313" key="2">
    <source>
        <dbReference type="EMBL" id="CAG8585709.1"/>
    </source>
</evidence>
<evidence type="ECO:0000313" key="3">
    <source>
        <dbReference type="Proteomes" id="UP000789572"/>
    </source>
</evidence>
<dbReference type="Proteomes" id="UP000789572">
    <property type="component" value="Unassembled WGS sequence"/>
</dbReference>
<keyword evidence="3" id="KW-1185">Reference proteome</keyword>
<gene>
    <name evidence="2" type="ORF">POCULU_LOCUS6713</name>
</gene>
<feature type="compositionally biased region" description="Polar residues" evidence="1">
    <location>
        <begin position="1"/>
        <end position="10"/>
    </location>
</feature>
<accession>A0A9N9G590</accession>
<name>A0A9N9G590_9GLOM</name>
<comment type="caution">
    <text evidence="2">The sequence shown here is derived from an EMBL/GenBank/DDBJ whole genome shotgun (WGS) entry which is preliminary data.</text>
</comment>
<evidence type="ECO:0000256" key="1">
    <source>
        <dbReference type="SAM" id="MobiDB-lite"/>
    </source>
</evidence>
<dbReference type="AlphaFoldDB" id="A0A9N9G590"/>
<dbReference type="EMBL" id="CAJVPJ010001305">
    <property type="protein sequence ID" value="CAG8585709.1"/>
    <property type="molecule type" value="Genomic_DNA"/>
</dbReference>
<proteinExistence type="predicted"/>
<reference evidence="2" key="1">
    <citation type="submission" date="2021-06" db="EMBL/GenBank/DDBJ databases">
        <authorList>
            <person name="Kallberg Y."/>
            <person name="Tangrot J."/>
            <person name="Rosling A."/>
        </authorList>
    </citation>
    <scope>NUCLEOTIDE SEQUENCE</scope>
    <source>
        <strain evidence="2">IA702</strain>
    </source>
</reference>
<protein>
    <submittedName>
        <fullName evidence="2">9077_t:CDS:1</fullName>
    </submittedName>
</protein>